<sequence length="74" mass="8157">MTESGHRHRVPVTKLFRYLGVEYIVPPSAFRPPVLFFTGMPASAVPGRLADSPVDTRWGLMEVLSGSAGRSRDE</sequence>
<dbReference type="AlphaFoldDB" id="A0A9P3PMM4"/>
<organism evidence="1 2">
    <name type="scientific">Lyophyllum shimeji</name>
    <name type="common">Hon-shimeji</name>
    <name type="synonym">Tricholoma shimeji</name>
    <dbReference type="NCBI Taxonomy" id="47721"/>
    <lineage>
        <taxon>Eukaryota</taxon>
        <taxon>Fungi</taxon>
        <taxon>Dikarya</taxon>
        <taxon>Basidiomycota</taxon>
        <taxon>Agaricomycotina</taxon>
        <taxon>Agaricomycetes</taxon>
        <taxon>Agaricomycetidae</taxon>
        <taxon>Agaricales</taxon>
        <taxon>Tricholomatineae</taxon>
        <taxon>Lyophyllaceae</taxon>
        <taxon>Lyophyllum</taxon>
    </lineage>
</organism>
<reference evidence="1" key="1">
    <citation type="submission" date="2022-07" db="EMBL/GenBank/DDBJ databases">
        <title>The genome of Lyophyllum shimeji provides insight into the initial evolution of ectomycorrhizal fungal genome.</title>
        <authorList>
            <person name="Kobayashi Y."/>
            <person name="Shibata T."/>
            <person name="Hirakawa H."/>
            <person name="Shigenobu S."/>
            <person name="Nishiyama T."/>
            <person name="Yamada A."/>
            <person name="Hasebe M."/>
            <person name="Kawaguchi M."/>
        </authorList>
    </citation>
    <scope>NUCLEOTIDE SEQUENCE</scope>
    <source>
        <strain evidence="1">AT787</strain>
    </source>
</reference>
<dbReference type="Proteomes" id="UP001063166">
    <property type="component" value="Unassembled WGS sequence"/>
</dbReference>
<evidence type="ECO:0000313" key="1">
    <source>
        <dbReference type="EMBL" id="GLB39142.1"/>
    </source>
</evidence>
<keyword evidence="2" id="KW-1185">Reference proteome</keyword>
<evidence type="ECO:0000313" key="2">
    <source>
        <dbReference type="Proteomes" id="UP001063166"/>
    </source>
</evidence>
<proteinExistence type="predicted"/>
<comment type="caution">
    <text evidence="1">The sequence shown here is derived from an EMBL/GenBank/DDBJ whole genome shotgun (WGS) entry which is preliminary data.</text>
</comment>
<name>A0A9P3PMM4_LYOSH</name>
<gene>
    <name evidence="1" type="ORF">LshimejAT787_0603040</name>
</gene>
<dbReference type="EMBL" id="BRPK01000006">
    <property type="protein sequence ID" value="GLB39142.1"/>
    <property type="molecule type" value="Genomic_DNA"/>
</dbReference>
<protein>
    <submittedName>
        <fullName evidence="1">Uncharacterized protein</fullName>
    </submittedName>
</protein>
<accession>A0A9P3PMM4</accession>